<dbReference type="Pfam" id="PF00149">
    <property type="entry name" value="Metallophos"/>
    <property type="match status" value="1"/>
</dbReference>
<dbReference type="Gene3D" id="3.60.21.10">
    <property type="match status" value="1"/>
</dbReference>
<proteinExistence type="predicted"/>
<feature type="domain" description="Calcineurin-like phosphoesterase" evidence="1">
    <location>
        <begin position="9"/>
        <end position="233"/>
    </location>
</feature>
<protein>
    <submittedName>
        <fullName evidence="2">3',5'-cyclic AMP phosphodiesterase CpdA</fullName>
    </submittedName>
</protein>
<evidence type="ECO:0000259" key="1">
    <source>
        <dbReference type="Pfam" id="PF00149"/>
    </source>
</evidence>
<accession>A0A1H1ZCJ5</accession>
<dbReference type="Proteomes" id="UP000199103">
    <property type="component" value="Chromosome I"/>
</dbReference>
<organism evidence="2 3">
    <name type="scientific">Microlunatus soli</name>
    <dbReference type="NCBI Taxonomy" id="630515"/>
    <lineage>
        <taxon>Bacteria</taxon>
        <taxon>Bacillati</taxon>
        <taxon>Actinomycetota</taxon>
        <taxon>Actinomycetes</taxon>
        <taxon>Propionibacteriales</taxon>
        <taxon>Propionibacteriaceae</taxon>
        <taxon>Microlunatus</taxon>
    </lineage>
</organism>
<dbReference type="STRING" id="630515.SAMN04489812_5106"/>
<name>A0A1H1ZCJ5_9ACTN</name>
<evidence type="ECO:0000313" key="2">
    <source>
        <dbReference type="EMBL" id="SDT30916.1"/>
    </source>
</evidence>
<dbReference type="InterPro" id="IPR029052">
    <property type="entry name" value="Metallo-depent_PP-like"/>
</dbReference>
<dbReference type="PANTHER" id="PTHR16509:SF1">
    <property type="entry name" value="MANGANESE-DEPENDENT ADP-RIBOSE_CDP-ALCOHOL DIPHOSPHATASE"/>
    <property type="match status" value="1"/>
</dbReference>
<dbReference type="PANTHER" id="PTHR16509">
    <property type="match status" value="1"/>
</dbReference>
<sequence>MSLEQPLFRFGLIADVQYADDEPDIALDRHFRASPGKLSAAIAEFERHQVSFAIHLGDLIDHDLANAAPILELMDASSVEFRQVLGNHDFSTHRSDTVNDQQTVCRAFGMAEPYYAFDLPGWRFLVLDTNQVGVIATAPGTPAREDGDRLLQRLRAAGRPNANPWNGTIGPAQRDWLADQLTDAEHRGLRAMIFAHHPVFPDHHDNLLDDQELRDWLADFGALAAWVNGHQHQGGYGSYRGVHYLTLSGVLQTADSNAYAIAEVYADRIEITGYDREPSRTLKITVAG</sequence>
<dbReference type="InterPro" id="IPR004843">
    <property type="entry name" value="Calcineurin-like_PHP"/>
</dbReference>
<reference evidence="2 3" key="1">
    <citation type="submission" date="2016-10" db="EMBL/GenBank/DDBJ databases">
        <authorList>
            <person name="de Groot N.N."/>
        </authorList>
    </citation>
    <scope>NUCLEOTIDE SEQUENCE [LARGE SCALE GENOMIC DNA]</scope>
    <source>
        <strain evidence="2 3">DSM 21800</strain>
    </source>
</reference>
<dbReference type="OrthoDB" id="8132905at2"/>
<dbReference type="EMBL" id="LT629772">
    <property type="protein sequence ID" value="SDT30916.1"/>
    <property type="molecule type" value="Genomic_DNA"/>
</dbReference>
<dbReference type="RefSeq" id="WP_157683709.1">
    <property type="nucleotide sequence ID" value="NZ_LT629772.1"/>
</dbReference>
<evidence type="ECO:0000313" key="3">
    <source>
        <dbReference type="Proteomes" id="UP000199103"/>
    </source>
</evidence>
<keyword evidence="3" id="KW-1185">Reference proteome</keyword>
<dbReference type="SUPFAM" id="SSF56300">
    <property type="entry name" value="Metallo-dependent phosphatases"/>
    <property type="match status" value="1"/>
</dbReference>
<gene>
    <name evidence="2" type="ORF">SAMN04489812_5106</name>
</gene>
<dbReference type="GO" id="GO:0016787">
    <property type="term" value="F:hydrolase activity"/>
    <property type="evidence" value="ECO:0007669"/>
    <property type="project" value="InterPro"/>
</dbReference>
<dbReference type="AlphaFoldDB" id="A0A1H1ZCJ5"/>